<feature type="domain" description="Acetyl-CoA hydrolase/transferase C-terminal" evidence="10">
    <location>
        <begin position="352"/>
        <end position="502"/>
    </location>
</feature>
<dbReference type="GO" id="GO:0003986">
    <property type="term" value="F:acetyl-CoA hydrolase activity"/>
    <property type="evidence" value="ECO:0007669"/>
    <property type="project" value="UniProtKB-EC"/>
</dbReference>
<dbReference type="GO" id="GO:0008775">
    <property type="term" value="F:acetate CoA-transferase activity"/>
    <property type="evidence" value="ECO:0007669"/>
    <property type="project" value="InterPro"/>
</dbReference>
<accession>A0A5C5G5A1</accession>
<dbReference type="Gene3D" id="3.40.1080.10">
    <property type="entry name" value="Glutaconate Coenzyme A-transferase"/>
    <property type="match status" value="1"/>
</dbReference>
<reference evidence="11 12" key="1">
    <citation type="submission" date="2019-03" db="EMBL/GenBank/DDBJ databases">
        <title>Rhodosporidium diobovatum UCD-FST 08-225 genome sequencing, assembly, and annotation.</title>
        <authorList>
            <person name="Fakankun I.U."/>
            <person name="Fristensky B."/>
            <person name="Levin D.B."/>
        </authorList>
    </citation>
    <scope>NUCLEOTIDE SEQUENCE [LARGE SCALE GENOMIC DNA]</scope>
    <source>
        <strain evidence="11 12">UCD-FST 08-225</strain>
    </source>
</reference>
<dbReference type="Pfam" id="PF02550">
    <property type="entry name" value="AcetylCoA_hydro"/>
    <property type="match status" value="1"/>
</dbReference>
<comment type="catalytic activity">
    <reaction evidence="1">
        <text>acetyl-CoA + H2O = acetate + CoA + H(+)</text>
        <dbReference type="Rhea" id="RHEA:20289"/>
        <dbReference type="ChEBI" id="CHEBI:15377"/>
        <dbReference type="ChEBI" id="CHEBI:15378"/>
        <dbReference type="ChEBI" id="CHEBI:30089"/>
        <dbReference type="ChEBI" id="CHEBI:57287"/>
        <dbReference type="ChEBI" id="CHEBI:57288"/>
        <dbReference type="EC" id="3.1.2.1"/>
    </reaction>
</comment>
<dbReference type="FunFam" id="3.30.750.70:FF:000002">
    <property type="entry name" value="Acetyl-CoA hydrolase Ach1"/>
    <property type="match status" value="1"/>
</dbReference>
<dbReference type="FunFam" id="3.40.1080.20:FF:000001">
    <property type="entry name" value="Acetyl-CoA hydrolase Ach1"/>
    <property type="match status" value="1"/>
</dbReference>
<evidence type="ECO:0000313" key="11">
    <source>
        <dbReference type="EMBL" id="TNY24260.1"/>
    </source>
</evidence>
<dbReference type="InterPro" id="IPR003702">
    <property type="entry name" value="ActCoA_hydro_N"/>
</dbReference>
<dbReference type="FunFam" id="3.40.1080.10:FF:000003">
    <property type="entry name" value="Acetyl-coA hydrolase Ach1"/>
    <property type="match status" value="1"/>
</dbReference>
<evidence type="ECO:0000256" key="7">
    <source>
        <dbReference type="ARBA" id="ARBA00022801"/>
    </source>
</evidence>
<name>A0A5C5G5A1_9BASI</name>
<dbReference type="AlphaFoldDB" id="A0A5C5G5A1"/>
<evidence type="ECO:0000259" key="9">
    <source>
        <dbReference type="Pfam" id="PF02550"/>
    </source>
</evidence>
<evidence type="ECO:0000256" key="6">
    <source>
        <dbReference type="ARBA" id="ARBA00022490"/>
    </source>
</evidence>
<evidence type="ECO:0000256" key="3">
    <source>
        <dbReference type="ARBA" id="ARBA00009632"/>
    </source>
</evidence>
<evidence type="ECO:0000256" key="2">
    <source>
        <dbReference type="ARBA" id="ARBA00004496"/>
    </source>
</evidence>
<keyword evidence="6" id="KW-0963">Cytoplasm</keyword>
<dbReference type="STRING" id="5288.A0A5C5G5A1"/>
<dbReference type="Gene3D" id="3.40.1080.20">
    <property type="entry name" value="Acetyl-CoA hydrolase/transferase C-terminal domain"/>
    <property type="match status" value="1"/>
</dbReference>
<dbReference type="InterPro" id="IPR037171">
    <property type="entry name" value="NagB/RpiA_transferase-like"/>
</dbReference>
<sequence length="544" mass="60359">MLASHICRSAAPVQASAALRSRVARESYLRKLARPADLVSNFKNGDYIGWSGRARHAAYFTGVGYPKETPLALAEHVEKNNLQGDLRFSLFVGASTGPEVEERWARNGMIERRFPHQVGKGIAKEINAGRLDFADTHLSKFPQDLQYGYYSLAKKGGDRTKPLDWAIVEATEVLEDGSIGASVGATPEILASADKIIIEVNTALPSFKGLHDIYTLADPPRRLPYLITHPADRIGLPSIQVDPERVVAIVETDKPDNTGNNAPENEDSKRIAAHLIHFLEEEVAAGRMPRNLHPLQSGIGNVANSIIGGLAESKFEQLQVWTEVVQDRFLPLIDSGRLSYASATSIRLSKDGFRRLYDDWDRYFDKLLLRPQQVANSPEIIRRLGVIAMNTPLEVDMYGHANSTCALGSRMLNGLGGSADFLRNAKLSVMHTPSARPSKTDPTGISCIVPFATHVDQTEHDLDVVVTEQGLADLRGLSPRQRALVIIDKCAHPDYKDQLLDYYNMALHECIKKGMAHEPHMLRNAFKMHCAFEERGTMKLDKWD</sequence>
<evidence type="ECO:0000256" key="1">
    <source>
        <dbReference type="ARBA" id="ARBA00001831"/>
    </source>
</evidence>
<keyword evidence="7" id="KW-0378">Hydrolase</keyword>
<evidence type="ECO:0000313" key="12">
    <source>
        <dbReference type="Proteomes" id="UP000311382"/>
    </source>
</evidence>
<dbReference type="GO" id="GO:0005739">
    <property type="term" value="C:mitochondrion"/>
    <property type="evidence" value="ECO:0007669"/>
    <property type="project" value="TreeGrafter"/>
</dbReference>
<dbReference type="Pfam" id="PF13336">
    <property type="entry name" value="AcetylCoA_hyd_C"/>
    <property type="match status" value="1"/>
</dbReference>
<evidence type="ECO:0000256" key="4">
    <source>
        <dbReference type="ARBA" id="ARBA00011920"/>
    </source>
</evidence>
<gene>
    <name evidence="11" type="ORF">DMC30DRAFT_413490</name>
</gene>
<protein>
    <recommendedName>
        <fullName evidence="5">Acetyl-CoA hydrolase</fullName>
        <ecNumber evidence="4">3.1.2.1</ecNumber>
    </recommendedName>
    <alternativeName>
        <fullName evidence="8">Acetyl-CoA deacylase</fullName>
    </alternativeName>
</protein>
<dbReference type="OrthoDB" id="10250396at2759"/>
<feature type="domain" description="Acetyl-CoA hydrolase/transferase N-terminal" evidence="9">
    <location>
        <begin position="25"/>
        <end position="251"/>
    </location>
</feature>
<dbReference type="GO" id="GO:0006083">
    <property type="term" value="P:acetate metabolic process"/>
    <property type="evidence" value="ECO:0007669"/>
    <property type="project" value="InterPro"/>
</dbReference>
<dbReference type="EMBL" id="SOZI01000004">
    <property type="protein sequence ID" value="TNY24260.1"/>
    <property type="molecule type" value="Genomic_DNA"/>
</dbReference>
<dbReference type="InterPro" id="IPR026888">
    <property type="entry name" value="AcetylCoA_hyd_C"/>
</dbReference>
<proteinExistence type="inferred from homology"/>
<comment type="caution">
    <text evidence="11">The sequence shown here is derived from an EMBL/GenBank/DDBJ whole genome shotgun (WGS) entry which is preliminary data.</text>
</comment>
<comment type="similarity">
    <text evidence="3">Belongs to the acetyl-CoA hydrolase/transferase family.</text>
</comment>
<dbReference type="PANTHER" id="PTHR43609:SF1">
    <property type="entry name" value="ACETYL-COA HYDROLASE"/>
    <property type="match status" value="1"/>
</dbReference>
<evidence type="ECO:0000256" key="5">
    <source>
        <dbReference type="ARBA" id="ARBA00017958"/>
    </source>
</evidence>
<keyword evidence="12" id="KW-1185">Reference proteome</keyword>
<dbReference type="SUPFAM" id="SSF100950">
    <property type="entry name" value="NagB/RpiA/CoA transferase-like"/>
    <property type="match status" value="2"/>
</dbReference>
<dbReference type="Proteomes" id="UP000311382">
    <property type="component" value="Unassembled WGS sequence"/>
</dbReference>
<dbReference type="EC" id="3.1.2.1" evidence="4"/>
<comment type="subcellular location">
    <subcellularLocation>
        <location evidence="2">Cytoplasm</location>
    </subcellularLocation>
</comment>
<dbReference type="Gene3D" id="3.30.750.70">
    <property type="entry name" value="4-hydroxybutyrate coenzyme like domains"/>
    <property type="match status" value="1"/>
</dbReference>
<dbReference type="InterPro" id="IPR046433">
    <property type="entry name" value="ActCoA_hydro"/>
</dbReference>
<organism evidence="11 12">
    <name type="scientific">Rhodotorula diobovata</name>
    <dbReference type="NCBI Taxonomy" id="5288"/>
    <lineage>
        <taxon>Eukaryota</taxon>
        <taxon>Fungi</taxon>
        <taxon>Dikarya</taxon>
        <taxon>Basidiomycota</taxon>
        <taxon>Pucciniomycotina</taxon>
        <taxon>Microbotryomycetes</taxon>
        <taxon>Sporidiobolales</taxon>
        <taxon>Sporidiobolaceae</taxon>
        <taxon>Rhodotorula</taxon>
    </lineage>
</organism>
<evidence type="ECO:0000256" key="8">
    <source>
        <dbReference type="ARBA" id="ARBA00029672"/>
    </source>
</evidence>
<dbReference type="PANTHER" id="PTHR43609">
    <property type="entry name" value="ACETYL-COA HYDROLASE"/>
    <property type="match status" value="1"/>
</dbReference>
<dbReference type="InterPro" id="IPR038460">
    <property type="entry name" value="AcetylCoA_hyd_C_sf"/>
</dbReference>
<evidence type="ECO:0000259" key="10">
    <source>
        <dbReference type="Pfam" id="PF13336"/>
    </source>
</evidence>